<keyword evidence="1" id="KW-0175">Coiled coil</keyword>
<sequence length="101" mass="11446">MNSAAGNARIKEEVGHVRGLVCESQKALSSIVKAVSQLQEQVAMLNDNMEQWVRAQLSGPNKRTFLLEERRTGSSKVRDRASRTRKLVNRHDKENNLNPYV</sequence>
<name>A0A3P7P062_DIBLA</name>
<dbReference type="EMBL" id="UYRU01058686">
    <property type="protein sequence ID" value="VDN14239.1"/>
    <property type="molecule type" value="Genomic_DNA"/>
</dbReference>
<keyword evidence="4" id="KW-1185">Reference proteome</keyword>
<organism evidence="3 4">
    <name type="scientific">Dibothriocephalus latus</name>
    <name type="common">Fish tapeworm</name>
    <name type="synonym">Diphyllobothrium latum</name>
    <dbReference type="NCBI Taxonomy" id="60516"/>
    <lineage>
        <taxon>Eukaryota</taxon>
        <taxon>Metazoa</taxon>
        <taxon>Spiralia</taxon>
        <taxon>Lophotrochozoa</taxon>
        <taxon>Platyhelminthes</taxon>
        <taxon>Cestoda</taxon>
        <taxon>Eucestoda</taxon>
        <taxon>Diphyllobothriidea</taxon>
        <taxon>Diphyllobothriidae</taxon>
        <taxon>Dibothriocephalus</taxon>
    </lineage>
</organism>
<accession>A0A3P7P062</accession>
<evidence type="ECO:0000256" key="2">
    <source>
        <dbReference type="SAM" id="MobiDB-lite"/>
    </source>
</evidence>
<gene>
    <name evidence="3" type="ORF">DILT_LOCUS10070</name>
</gene>
<dbReference type="Proteomes" id="UP000281553">
    <property type="component" value="Unassembled WGS sequence"/>
</dbReference>
<protein>
    <submittedName>
        <fullName evidence="3">Uncharacterized protein</fullName>
    </submittedName>
</protein>
<evidence type="ECO:0000256" key="1">
    <source>
        <dbReference type="SAM" id="Coils"/>
    </source>
</evidence>
<proteinExistence type="predicted"/>
<reference evidence="3 4" key="1">
    <citation type="submission" date="2018-11" db="EMBL/GenBank/DDBJ databases">
        <authorList>
            <consortium name="Pathogen Informatics"/>
        </authorList>
    </citation>
    <scope>NUCLEOTIDE SEQUENCE [LARGE SCALE GENOMIC DNA]</scope>
</reference>
<feature type="compositionally biased region" description="Basic and acidic residues" evidence="2">
    <location>
        <begin position="70"/>
        <end position="82"/>
    </location>
</feature>
<dbReference type="OrthoDB" id="2373987at2759"/>
<feature type="region of interest" description="Disordered" evidence="2">
    <location>
        <begin position="70"/>
        <end position="101"/>
    </location>
</feature>
<evidence type="ECO:0000313" key="4">
    <source>
        <dbReference type="Proteomes" id="UP000281553"/>
    </source>
</evidence>
<evidence type="ECO:0000313" key="3">
    <source>
        <dbReference type="EMBL" id="VDN14239.1"/>
    </source>
</evidence>
<feature type="coiled-coil region" evidence="1">
    <location>
        <begin position="28"/>
        <end position="55"/>
    </location>
</feature>
<dbReference type="AlphaFoldDB" id="A0A3P7P062"/>